<dbReference type="EMBL" id="JACHFL010000004">
    <property type="protein sequence ID" value="MBB5362858.1"/>
    <property type="molecule type" value="Genomic_DNA"/>
</dbReference>
<evidence type="ECO:0000313" key="2">
    <source>
        <dbReference type="EMBL" id="MBB5362858.1"/>
    </source>
</evidence>
<proteinExistence type="predicted"/>
<sequence>MLGSIKRQSQQVQQPRTSKSQPRIQTASAQTVAIRLLTASDSRDLPTLQALIAPSAVLHGSGRNPMTGDRQGLSFIPSFFAQVDVIEVLARNVTRWPSVR</sequence>
<dbReference type="Proteomes" id="UP000552709">
    <property type="component" value="Unassembled WGS sequence"/>
</dbReference>
<dbReference type="AlphaFoldDB" id="A0A7W8JU58"/>
<gene>
    <name evidence="2" type="ORF">HNQ08_001956</name>
</gene>
<organism evidence="2 3">
    <name type="scientific">Deinococcus humi</name>
    <dbReference type="NCBI Taxonomy" id="662880"/>
    <lineage>
        <taxon>Bacteria</taxon>
        <taxon>Thermotogati</taxon>
        <taxon>Deinococcota</taxon>
        <taxon>Deinococci</taxon>
        <taxon>Deinococcales</taxon>
        <taxon>Deinococcaceae</taxon>
        <taxon>Deinococcus</taxon>
    </lineage>
</organism>
<reference evidence="2 3" key="1">
    <citation type="submission" date="2020-08" db="EMBL/GenBank/DDBJ databases">
        <title>Genomic Encyclopedia of Type Strains, Phase IV (KMG-IV): sequencing the most valuable type-strain genomes for metagenomic binning, comparative biology and taxonomic classification.</title>
        <authorList>
            <person name="Goeker M."/>
        </authorList>
    </citation>
    <scope>NUCLEOTIDE SEQUENCE [LARGE SCALE GENOMIC DNA]</scope>
    <source>
        <strain evidence="2 3">DSM 27939</strain>
    </source>
</reference>
<evidence type="ECO:0000313" key="3">
    <source>
        <dbReference type="Proteomes" id="UP000552709"/>
    </source>
</evidence>
<protein>
    <submittedName>
        <fullName evidence="2">Uncharacterized protein</fullName>
    </submittedName>
</protein>
<dbReference type="InterPro" id="IPR032710">
    <property type="entry name" value="NTF2-like_dom_sf"/>
</dbReference>
<dbReference type="Gene3D" id="3.10.450.50">
    <property type="match status" value="1"/>
</dbReference>
<evidence type="ECO:0000256" key="1">
    <source>
        <dbReference type="SAM" id="MobiDB-lite"/>
    </source>
</evidence>
<dbReference type="SUPFAM" id="SSF54427">
    <property type="entry name" value="NTF2-like"/>
    <property type="match status" value="1"/>
</dbReference>
<keyword evidence="3" id="KW-1185">Reference proteome</keyword>
<accession>A0A7W8JU58</accession>
<feature type="region of interest" description="Disordered" evidence="1">
    <location>
        <begin position="1"/>
        <end position="28"/>
    </location>
</feature>
<comment type="caution">
    <text evidence="2">The sequence shown here is derived from an EMBL/GenBank/DDBJ whole genome shotgun (WGS) entry which is preliminary data.</text>
</comment>
<name>A0A7W8JU58_9DEIO</name>